<name>A0A0P1B2G6_PLAHL</name>
<accession>A0A0P1B2G6</accession>
<protein>
    <submittedName>
        <fullName evidence="1">Uncharacterized protein</fullName>
    </submittedName>
</protein>
<dbReference type="AlphaFoldDB" id="A0A0P1B2G6"/>
<dbReference type="Proteomes" id="UP000054928">
    <property type="component" value="Unassembled WGS sequence"/>
</dbReference>
<dbReference type="GeneID" id="36401332"/>
<evidence type="ECO:0000313" key="2">
    <source>
        <dbReference type="Proteomes" id="UP000054928"/>
    </source>
</evidence>
<keyword evidence="2" id="KW-1185">Reference proteome</keyword>
<dbReference type="RefSeq" id="XP_024584826.1">
    <property type="nucleotide sequence ID" value="XM_024719537.1"/>
</dbReference>
<sequence length="66" mass="7421">MSLSPLPLKHHTHYLHCDPCLTSPTLSVERRLCLTLTNFKRVNLGDVVRLSFAKGLCLDTKALHHA</sequence>
<evidence type="ECO:0000313" key="1">
    <source>
        <dbReference type="EMBL" id="CEG48457.1"/>
    </source>
</evidence>
<dbReference type="EMBL" id="CCYD01002939">
    <property type="protein sequence ID" value="CEG48457.1"/>
    <property type="molecule type" value="Genomic_DNA"/>
</dbReference>
<reference evidence="2" key="1">
    <citation type="submission" date="2014-09" db="EMBL/GenBank/DDBJ databases">
        <authorList>
            <person name="Sharma Rahul"/>
            <person name="Thines Marco"/>
        </authorList>
    </citation>
    <scope>NUCLEOTIDE SEQUENCE [LARGE SCALE GENOMIC DNA]</scope>
</reference>
<proteinExistence type="predicted"/>
<organism evidence="1 2">
    <name type="scientific">Plasmopara halstedii</name>
    <name type="common">Downy mildew of sunflower</name>
    <dbReference type="NCBI Taxonomy" id="4781"/>
    <lineage>
        <taxon>Eukaryota</taxon>
        <taxon>Sar</taxon>
        <taxon>Stramenopiles</taxon>
        <taxon>Oomycota</taxon>
        <taxon>Peronosporomycetes</taxon>
        <taxon>Peronosporales</taxon>
        <taxon>Peronosporaceae</taxon>
        <taxon>Plasmopara</taxon>
    </lineage>
</organism>